<gene>
    <name evidence="2" type="primary">LOC142168704</name>
</gene>
<sequence length="335" mass="35481">MKEQARKEVLAEEVTVGSNLPIVGVTNTEKLQGDARDYLNAKIDRQSAVEIAAKDTSNGQQQVLKMQPNEVQNGMANAGHDHEGVMSTDAGVIDNTAAPHDTYAVVSIEDVLKLDKGPPKRSRDVPASTIFARMYLATAGAMQAAADLAKYSMVPGDRNSVGQDKIGVGEVDSATATDTKGKENKTSPNALQDAAYHASVSAQHVNSTIDRAAGDLITVGKDKLDVGAVSSGGKVGIEAKHNQVPAGGEQLTIAKQTSDRDAAAQNLGVINDVYKGILMEAGIGDTVEDAKGVNTSKKKEVWTAEILFIWFISCFFVSLKFGLVYKNFASVSSKQ</sequence>
<keyword evidence="1" id="KW-1185">Reference proteome</keyword>
<evidence type="ECO:0000313" key="1">
    <source>
        <dbReference type="Proteomes" id="UP000790787"/>
    </source>
</evidence>
<reference evidence="2" key="2">
    <citation type="submission" date="2025-08" db="UniProtKB">
        <authorList>
            <consortium name="RefSeq"/>
        </authorList>
    </citation>
    <scope>IDENTIFICATION</scope>
    <source>
        <tissue evidence="2">Leaf</tissue>
    </source>
</reference>
<dbReference type="RefSeq" id="XP_075085521.1">
    <property type="nucleotide sequence ID" value="XM_075229420.1"/>
</dbReference>
<proteinExistence type="predicted"/>
<protein>
    <submittedName>
        <fullName evidence="2">Uncharacterized protein LOC142168704</fullName>
    </submittedName>
</protein>
<name>A0AC58SKL0_TOBAC</name>
<organism evidence="1 2">
    <name type="scientific">Nicotiana tabacum</name>
    <name type="common">Common tobacco</name>
    <dbReference type="NCBI Taxonomy" id="4097"/>
    <lineage>
        <taxon>Eukaryota</taxon>
        <taxon>Viridiplantae</taxon>
        <taxon>Streptophyta</taxon>
        <taxon>Embryophyta</taxon>
        <taxon>Tracheophyta</taxon>
        <taxon>Spermatophyta</taxon>
        <taxon>Magnoliopsida</taxon>
        <taxon>eudicotyledons</taxon>
        <taxon>Gunneridae</taxon>
        <taxon>Pentapetalae</taxon>
        <taxon>asterids</taxon>
        <taxon>lamiids</taxon>
        <taxon>Solanales</taxon>
        <taxon>Solanaceae</taxon>
        <taxon>Nicotianoideae</taxon>
        <taxon>Nicotianeae</taxon>
        <taxon>Nicotiana</taxon>
    </lineage>
</organism>
<dbReference type="Proteomes" id="UP000790787">
    <property type="component" value="Chromosome 14"/>
</dbReference>
<accession>A0AC58SKL0</accession>
<reference evidence="1" key="1">
    <citation type="journal article" date="2014" name="Nat. Commun.">
        <title>The tobacco genome sequence and its comparison with those of tomato and potato.</title>
        <authorList>
            <person name="Sierro N."/>
            <person name="Battey J.N."/>
            <person name="Ouadi S."/>
            <person name="Bakaher N."/>
            <person name="Bovet L."/>
            <person name="Willig A."/>
            <person name="Goepfert S."/>
            <person name="Peitsch M.C."/>
            <person name="Ivanov N.V."/>
        </authorList>
    </citation>
    <scope>NUCLEOTIDE SEQUENCE [LARGE SCALE GENOMIC DNA]</scope>
</reference>
<evidence type="ECO:0000313" key="2">
    <source>
        <dbReference type="RefSeq" id="XP_075085521.1"/>
    </source>
</evidence>